<evidence type="ECO:0000256" key="5">
    <source>
        <dbReference type="ARBA" id="ARBA00023136"/>
    </source>
</evidence>
<proteinExistence type="inferred from homology"/>
<evidence type="ECO:0000256" key="2">
    <source>
        <dbReference type="ARBA" id="ARBA00022448"/>
    </source>
</evidence>
<keyword evidence="2 6" id="KW-0813">Transport</keyword>
<feature type="domain" description="ABC transmembrane type-1" evidence="8">
    <location>
        <begin position="15"/>
        <end position="197"/>
    </location>
</feature>
<reference evidence="10" key="1">
    <citation type="journal article" date="2019" name="Int. J. Syst. Evol. Microbiol.">
        <title>The Global Catalogue of Microorganisms (GCM) 10K type strain sequencing project: providing services to taxonomists for standard genome sequencing and annotation.</title>
        <authorList>
            <consortium name="The Broad Institute Genomics Platform"/>
            <consortium name="The Broad Institute Genome Sequencing Center for Infectious Disease"/>
            <person name="Wu L."/>
            <person name="Ma J."/>
        </authorList>
    </citation>
    <scope>NUCLEOTIDE SEQUENCE [LARGE SCALE GENOMIC DNA]</scope>
    <source>
        <strain evidence="10">JCM 18952</strain>
    </source>
</reference>
<dbReference type="Gene3D" id="1.10.3720.10">
    <property type="entry name" value="MetI-like"/>
    <property type="match status" value="1"/>
</dbReference>
<feature type="transmembrane region" description="Helical" evidence="6">
    <location>
        <begin position="179"/>
        <end position="198"/>
    </location>
</feature>
<feature type="region of interest" description="Disordered" evidence="7">
    <location>
        <begin position="212"/>
        <end position="244"/>
    </location>
</feature>
<dbReference type="PANTHER" id="PTHR30177">
    <property type="entry name" value="GLYCINE BETAINE/L-PROLINE TRANSPORT SYSTEM PERMEASE PROTEIN PROW"/>
    <property type="match status" value="1"/>
</dbReference>
<dbReference type="Pfam" id="PF00528">
    <property type="entry name" value="BPD_transp_1"/>
    <property type="match status" value="1"/>
</dbReference>
<dbReference type="RefSeq" id="WP_210100689.1">
    <property type="nucleotide sequence ID" value="NZ_BAABLK010000008.1"/>
</dbReference>
<evidence type="ECO:0000256" key="6">
    <source>
        <dbReference type="RuleBase" id="RU363032"/>
    </source>
</evidence>
<dbReference type="PANTHER" id="PTHR30177:SF4">
    <property type="entry name" value="OSMOPROTECTANT IMPORT PERMEASE PROTEIN OSMW"/>
    <property type="match status" value="1"/>
</dbReference>
<keyword evidence="10" id="KW-1185">Reference proteome</keyword>
<protein>
    <submittedName>
        <fullName evidence="9">ABC transporter permease</fullName>
    </submittedName>
</protein>
<name>A0ABP9TLG8_9MICC</name>
<keyword evidence="5 6" id="KW-0472">Membrane</keyword>
<feature type="transmembrane region" description="Helical" evidence="6">
    <location>
        <begin position="48"/>
        <end position="73"/>
    </location>
</feature>
<evidence type="ECO:0000256" key="4">
    <source>
        <dbReference type="ARBA" id="ARBA00022989"/>
    </source>
</evidence>
<feature type="transmembrane region" description="Helical" evidence="6">
    <location>
        <begin position="20"/>
        <end position="41"/>
    </location>
</feature>
<dbReference type="Proteomes" id="UP001501257">
    <property type="component" value="Unassembled WGS sequence"/>
</dbReference>
<organism evidence="9 10">
    <name type="scientific">Paeniglutamicibacter antarcticus</name>
    <dbReference type="NCBI Taxonomy" id="494023"/>
    <lineage>
        <taxon>Bacteria</taxon>
        <taxon>Bacillati</taxon>
        <taxon>Actinomycetota</taxon>
        <taxon>Actinomycetes</taxon>
        <taxon>Micrococcales</taxon>
        <taxon>Micrococcaceae</taxon>
        <taxon>Paeniglutamicibacter</taxon>
    </lineage>
</organism>
<evidence type="ECO:0000256" key="3">
    <source>
        <dbReference type="ARBA" id="ARBA00022692"/>
    </source>
</evidence>
<feature type="compositionally biased region" description="Polar residues" evidence="7">
    <location>
        <begin position="234"/>
        <end position="244"/>
    </location>
</feature>
<keyword evidence="3 6" id="KW-0812">Transmembrane</keyword>
<sequence>MNWLLANFAQVLDLTQQHLYLSIVPTVIGLALALAIGLVFGNRPRARALITAVASAVFTIPSLALFVVIPSLIGTQILDPLNVVIALSMYSTSLLVRTTFDALDAVPPAVLSAAEALGYSRARRRVYVDLPLAVAPLAAGTRVAVVTNISLVSVGAVIGVGGLGQLFVSGYQRNYPDQILAGIIMILLLALVFDRVVAGVARLLTPWLNQGTKQEASNTKRGRKAGTADATASLGANTSGQDAT</sequence>
<evidence type="ECO:0000256" key="7">
    <source>
        <dbReference type="SAM" id="MobiDB-lite"/>
    </source>
</evidence>
<dbReference type="InterPro" id="IPR000515">
    <property type="entry name" value="MetI-like"/>
</dbReference>
<accession>A0ABP9TLG8</accession>
<evidence type="ECO:0000256" key="1">
    <source>
        <dbReference type="ARBA" id="ARBA00004141"/>
    </source>
</evidence>
<comment type="subcellular location">
    <subcellularLocation>
        <location evidence="6">Cell membrane</location>
        <topology evidence="6">Multi-pass membrane protein</topology>
    </subcellularLocation>
    <subcellularLocation>
        <location evidence="1">Membrane</location>
        <topology evidence="1">Multi-pass membrane protein</topology>
    </subcellularLocation>
</comment>
<dbReference type="PROSITE" id="PS50928">
    <property type="entry name" value="ABC_TM1"/>
    <property type="match status" value="1"/>
</dbReference>
<gene>
    <name evidence="9" type="ORF">GCM10025778_04540</name>
</gene>
<dbReference type="InterPro" id="IPR035906">
    <property type="entry name" value="MetI-like_sf"/>
</dbReference>
<evidence type="ECO:0000313" key="9">
    <source>
        <dbReference type="EMBL" id="GAA5225924.1"/>
    </source>
</evidence>
<dbReference type="EMBL" id="BAABLK010000008">
    <property type="protein sequence ID" value="GAA5225924.1"/>
    <property type="molecule type" value="Genomic_DNA"/>
</dbReference>
<evidence type="ECO:0000313" key="10">
    <source>
        <dbReference type="Proteomes" id="UP001501257"/>
    </source>
</evidence>
<evidence type="ECO:0000259" key="8">
    <source>
        <dbReference type="PROSITE" id="PS50928"/>
    </source>
</evidence>
<dbReference type="InterPro" id="IPR051204">
    <property type="entry name" value="ABC_transp_perm/SBD"/>
</dbReference>
<feature type="transmembrane region" description="Helical" evidence="6">
    <location>
        <begin position="145"/>
        <end position="167"/>
    </location>
</feature>
<comment type="similarity">
    <text evidence="6">Belongs to the binding-protein-dependent transport system permease family.</text>
</comment>
<dbReference type="SUPFAM" id="SSF161098">
    <property type="entry name" value="MetI-like"/>
    <property type="match status" value="1"/>
</dbReference>
<comment type="caution">
    <text evidence="9">The sequence shown here is derived from an EMBL/GenBank/DDBJ whole genome shotgun (WGS) entry which is preliminary data.</text>
</comment>
<dbReference type="CDD" id="cd06261">
    <property type="entry name" value="TM_PBP2"/>
    <property type="match status" value="1"/>
</dbReference>
<keyword evidence="4 6" id="KW-1133">Transmembrane helix</keyword>